<sequence>MLELGLGLLGLFVVMSWELVVGSLVFFILFLLLNMSESGEMTIKLIFMLLSLWLVIMMVLSVEKFSSSLDLYLIFIFMLISLIIVFYSETLISFYFGFEMSVIPIFLIILGWGYQPDRVEAGVYMITYTVFFSLPLLMGIYYLNMGYKLVGMPLFFMFLLAFLVKFPLVGLHLWLPRAHVEAPVYGSMILAGVMLKLGGYGVIKLSFIMGDFLFKYSSMILIFSILGGLILTGVCFVQTDMKMLIAYSSIVHMSVVLSGVLTMKISGLVGSVYLMVGHGLCSSGLFCVLGLIYNRSLTRSLYLNKGMMNIIPISSFWWFLFCSSNLSFPPCLNLPGEIFLFISILGWNWHFFLIVGLLGVSSSMYSIYLFSFSQQGKLTFYFSFKSFNLYECLLLSMHWIPLNLFILDLSIMTF</sequence>
<feature type="transmembrane region" description="Helical" evidence="17">
    <location>
        <begin position="69"/>
        <end position="88"/>
    </location>
</feature>
<evidence type="ECO:0000256" key="2">
    <source>
        <dbReference type="ARBA" id="ARBA00004225"/>
    </source>
</evidence>
<feature type="transmembrane region" description="Helical" evidence="17">
    <location>
        <begin position="272"/>
        <end position="294"/>
    </location>
</feature>
<keyword evidence="14 17" id="KW-0496">Mitochondrion</keyword>
<keyword evidence="7 17" id="KW-0679">Respiratory chain</keyword>
<feature type="domain" description="NADH:quinone oxidoreductase/Mrp antiporter transmembrane" evidence="18">
    <location>
        <begin position="88"/>
        <end position="358"/>
    </location>
</feature>
<evidence type="ECO:0000256" key="16">
    <source>
        <dbReference type="ARBA" id="ARBA00049551"/>
    </source>
</evidence>
<comment type="subcellular location">
    <subcellularLocation>
        <location evidence="2 17">Mitochondrion membrane</location>
        <topology evidence="2 17">Multi-pass membrane protein</topology>
    </subcellularLocation>
</comment>
<keyword evidence="12 17" id="KW-0520">NAD</keyword>
<evidence type="ECO:0000256" key="9">
    <source>
        <dbReference type="ARBA" id="ARBA00022967"/>
    </source>
</evidence>
<dbReference type="GO" id="GO:0003954">
    <property type="term" value="F:NADH dehydrogenase activity"/>
    <property type="evidence" value="ECO:0007669"/>
    <property type="project" value="TreeGrafter"/>
</dbReference>
<evidence type="ECO:0000313" key="19">
    <source>
        <dbReference type="EMBL" id="ATR80191.1"/>
    </source>
</evidence>
<evidence type="ECO:0000256" key="1">
    <source>
        <dbReference type="ARBA" id="ARBA00003257"/>
    </source>
</evidence>
<feature type="transmembrane region" description="Helical" evidence="17">
    <location>
        <begin position="45"/>
        <end position="62"/>
    </location>
</feature>
<feature type="transmembrane region" description="Helical" evidence="17">
    <location>
        <begin position="94"/>
        <end position="114"/>
    </location>
</feature>
<comment type="function">
    <text evidence="17">Core subunit of the mitochondrial membrane respiratory chain NADH dehydrogenase (Complex I) which catalyzes electron transfer from NADH through the respiratory chain, using ubiquinone as an electron acceptor. Essential for the catalytic activity and assembly of complex I.</text>
</comment>
<keyword evidence="11 17" id="KW-1133">Transmembrane helix</keyword>
<feature type="transmembrane region" description="Helical" evidence="17">
    <location>
        <begin position="155"/>
        <end position="175"/>
    </location>
</feature>
<evidence type="ECO:0000256" key="5">
    <source>
        <dbReference type="ARBA" id="ARBA00021006"/>
    </source>
</evidence>
<dbReference type="PANTHER" id="PTHR43507:SF20">
    <property type="entry name" value="NADH-UBIQUINONE OXIDOREDUCTASE CHAIN 4"/>
    <property type="match status" value="1"/>
</dbReference>
<accession>A0A343M3B2</accession>
<dbReference type="GO" id="GO:0008137">
    <property type="term" value="F:NADH dehydrogenase (ubiquinone) activity"/>
    <property type="evidence" value="ECO:0007669"/>
    <property type="project" value="UniProtKB-UniRule"/>
</dbReference>
<keyword evidence="6 17" id="KW-0813">Transport</keyword>
<feature type="transmembrane region" description="Helical" evidence="17">
    <location>
        <begin position="306"/>
        <end position="326"/>
    </location>
</feature>
<keyword evidence="13 17" id="KW-0830">Ubiquinone</keyword>
<evidence type="ECO:0000256" key="11">
    <source>
        <dbReference type="ARBA" id="ARBA00022989"/>
    </source>
</evidence>
<protein>
    <recommendedName>
        <fullName evidence="5 17">NADH-ubiquinone oxidoreductase chain 4</fullName>
        <ecNumber evidence="4 17">7.1.1.2</ecNumber>
    </recommendedName>
</protein>
<gene>
    <name evidence="19" type="primary">nad4</name>
</gene>
<feature type="transmembrane region" description="Helical" evidence="17">
    <location>
        <begin position="121"/>
        <end position="143"/>
    </location>
</feature>
<dbReference type="GO" id="GO:0031966">
    <property type="term" value="C:mitochondrial membrane"/>
    <property type="evidence" value="ECO:0007669"/>
    <property type="project" value="UniProtKB-SubCell"/>
</dbReference>
<dbReference type="EMBL" id="MF426267">
    <property type="protein sequence ID" value="ATR80191.1"/>
    <property type="molecule type" value="Genomic_DNA"/>
</dbReference>
<feature type="transmembrane region" description="Helical" evidence="17">
    <location>
        <begin position="216"/>
        <end position="237"/>
    </location>
</feature>
<reference evidence="19" key="1">
    <citation type="submission" date="2017-07" db="EMBL/GenBank/DDBJ databases">
        <authorList>
            <person name="Sun Z.S."/>
            <person name="Albrecht U."/>
            <person name="Echele G."/>
            <person name="Lee C.C."/>
        </authorList>
    </citation>
    <scope>NUCLEOTIDE SEQUENCE</scope>
</reference>
<evidence type="ECO:0000256" key="17">
    <source>
        <dbReference type="RuleBase" id="RU003297"/>
    </source>
</evidence>
<keyword evidence="15 17" id="KW-0472">Membrane</keyword>
<evidence type="ECO:0000256" key="15">
    <source>
        <dbReference type="ARBA" id="ARBA00023136"/>
    </source>
</evidence>
<evidence type="ECO:0000256" key="7">
    <source>
        <dbReference type="ARBA" id="ARBA00022660"/>
    </source>
</evidence>
<evidence type="ECO:0000256" key="12">
    <source>
        <dbReference type="ARBA" id="ARBA00023027"/>
    </source>
</evidence>
<evidence type="ECO:0000256" key="13">
    <source>
        <dbReference type="ARBA" id="ARBA00023075"/>
    </source>
</evidence>
<proteinExistence type="inferred from homology"/>
<evidence type="ECO:0000259" key="18">
    <source>
        <dbReference type="Pfam" id="PF00361"/>
    </source>
</evidence>
<dbReference type="EC" id="7.1.1.2" evidence="4 17"/>
<feature type="transmembrane region" description="Helical" evidence="17">
    <location>
        <begin position="187"/>
        <end position="210"/>
    </location>
</feature>
<evidence type="ECO:0000256" key="3">
    <source>
        <dbReference type="ARBA" id="ARBA00009025"/>
    </source>
</evidence>
<dbReference type="GO" id="GO:0015990">
    <property type="term" value="P:electron transport coupled proton transport"/>
    <property type="evidence" value="ECO:0007669"/>
    <property type="project" value="TreeGrafter"/>
</dbReference>
<geneLocation type="mitochondrion" evidence="19"/>
<dbReference type="AlphaFoldDB" id="A0A343M3B2"/>
<dbReference type="PANTHER" id="PTHR43507">
    <property type="entry name" value="NADH-UBIQUINONE OXIDOREDUCTASE CHAIN 4"/>
    <property type="match status" value="1"/>
</dbReference>
<comment type="catalytic activity">
    <reaction evidence="16 17">
        <text>a ubiquinone + NADH + 5 H(+)(in) = a ubiquinol + NAD(+) + 4 H(+)(out)</text>
        <dbReference type="Rhea" id="RHEA:29091"/>
        <dbReference type="Rhea" id="RHEA-COMP:9565"/>
        <dbReference type="Rhea" id="RHEA-COMP:9566"/>
        <dbReference type="ChEBI" id="CHEBI:15378"/>
        <dbReference type="ChEBI" id="CHEBI:16389"/>
        <dbReference type="ChEBI" id="CHEBI:17976"/>
        <dbReference type="ChEBI" id="CHEBI:57540"/>
        <dbReference type="ChEBI" id="CHEBI:57945"/>
        <dbReference type="EC" id="7.1.1.2"/>
    </reaction>
</comment>
<dbReference type="GO" id="GO:0048039">
    <property type="term" value="F:ubiquinone binding"/>
    <property type="evidence" value="ECO:0007669"/>
    <property type="project" value="TreeGrafter"/>
</dbReference>
<comment type="similarity">
    <text evidence="3 17">Belongs to the complex I subunit 4 family.</text>
</comment>
<comment type="function">
    <text evidence="1">Core subunit of the mitochondrial membrane respiratory chain NADH dehydrogenase (Complex I) that is believed to belong to the minimal assembly required for catalysis. Complex I functions in the transfer of electrons from NADH to the respiratory chain. The immediate electron acceptor for the enzyme is believed to be ubiquinone.</text>
</comment>
<evidence type="ECO:0000256" key="6">
    <source>
        <dbReference type="ARBA" id="ARBA00022448"/>
    </source>
</evidence>
<dbReference type="Pfam" id="PF00361">
    <property type="entry name" value="Proton_antipo_M"/>
    <property type="match status" value="1"/>
</dbReference>
<keyword evidence="8 17" id="KW-0812">Transmembrane</keyword>
<name>A0A343M3B2_9HEMI</name>
<keyword evidence="10 17" id="KW-0249">Electron transport</keyword>
<evidence type="ECO:0000256" key="10">
    <source>
        <dbReference type="ARBA" id="ARBA00022982"/>
    </source>
</evidence>
<evidence type="ECO:0000256" key="14">
    <source>
        <dbReference type="ARBA" id="ARBA00023128"/>
    </source>
</evidence>
<dbReference type="InterPro" id="IPR003918">
    <property type="entry name" value="NADH_UbQ_OxRdtase"/>
</dbReference>
<feature type="transmembrane region" description="Helical" evidence="17">
    <location>
        <begin position="338"/>
        <end position="371"/>
    </location>
</feature>
<feature type="transmembrane region" description="Helical" evidence="17">
    <location>
        <begin position="244"/>
        <end position="266"/>
    </location>
</feature>
<evidence type="ECO:0000256" key="4">
    <source>
        <dbReference type="ARBA" id="ARBA00012944"/>
    </source>
</evidence>
<dbReference type="InterPro" id="IPR001750">
    <property type="entry name" value="ND/Mrp_TM"/>
</dbReference>
<organism evidence="19">
    <name type="scientific">Diaphorina lycii</name>
    <dbReference type="NCBI Taxonomy" id="2047824"/>
    <lineage>
        <taxon>Eukaryota</taxon>
        <taxon>Metazoa</taxon>
        <taxon>Ecdysozoa</taxon>
        <taxon>Arthropoda</taxon>
        <taxon>Hexapoda</taxon>
        <taxon>Insecta</taxon>
        <taxon>Pterygota</taxon>
        <taxon>Neoptera</taxon>
        <taxon>Paraneoptera</taxon>
        <taxon>Hemiptera</taxon>
        <taxon>Sternorrhyncha</taxon>
        <taxon>Psylloidea</taxon>
        <taxon>Psyllidae</taxon>
        <taxon>Diaphorininae</taxon>
        <taxon>Diaphorina</taxon>
    </lineage>
</organism>
<evidence type="ECO:0000256" key="8">
    <source>
        <dbReference type="ARBA" id="ARBA00022692"/>
    </source>
</evidence>
<feature type="transmembrane region" description="Helical" evidence="17">
    <location>
        <begin position="7"/>
        <end position="33"/>
    </location>
</feature>
<dbReference type="PRINTS" id="PR01437">
    <property type="entry name" value="NUOXDRDTASE4"/>
</dbReference>
<keyword evidence="9" id="KW-1278">Translocase</keyword>
<dbReference type="GO" id="GO:0042773">
    <property type="term" value="P:ATP synthesis coupled electron transport"/>
    <property type="evidence" value="ECO:0007669"/>
    <property type="project" value="InterPro"/>
</dbReference>